<keyword evidence="4 10" id="KW-0067">ATP-binding</keyword>
<organism evidence="11 12">
    <name type="scientific">Candidatus Woesebacteria bacterium RIFCSPHIGHO2_01_FULL_39_28</name>
    <dbReference type="NCBI Taxonomy" id="1802496"/>
    <lineage>
        <taxon>Bacteria</taxon>
        <taxon>Candidatus Woeseibacteriota</taxon>
    </lineage>
</organism>
<dbReference type="Gene3D" id="1.10.240.10">
    <property type="entry name" value="Tyrosyl-Transfer RNA Synthetase"/>
    <property type="match status" value="1"/>
</dbReference>
<evidence type="ECO:0000256" key="1">
    <source>
        <dbReference type="ARBA" id="ARBA00013160"/>
    </source>
</evidence>
<evidence type="ECO:0000313" key="12">
    <source>
        <dbReference type="Proteomes" id="UP000178851"/>
    </source>
</evidence>
<dbReference type="PANTHER" id="PTHR11766:SF1">
    <property type="entry name" value="TYROSINE--TRNA LIGASE"/>
    <property type="match status" value="1"/>
</dbReference>
<comment type="similarity">
    <text evidence="10">Belongs to the class-I aminoacyl-tRNA synthetase family.</text>
</comment>
<dbReference type="GO" id="GO:0004831">
    <property type="term" value="F:tyrosine-tRNA ligase activity"/>
    <property type="evidence" value="ECO:0007669"/>
    <property type="project" value="UniProtKB-UniRule"/>
</dbReference>
<dbReference type="EMBL" id="MGGI01000022">
    <property type="protein sequence ID" value="OGM25178.1"/>
    <property type="molecule type" value="Genomic_DNA"/>
</dbReference>
<evidence type="ECO:0000256" key="4">
    <source>
        <dbReference type="ARBA" id="ARBA00022840"/>
    </source>
</evidence>
<reference evidence="11 12" key="1">
    <citation type="journal article" date="2016" name="Nat. Commun.">
        <title>Thousands of microbial genomes shed light on interconnected biogeochemical processes in an aquifer system.</title>
        <authorList>
            <person name="Anantharaman K."/>
            <person name="Brown C.T."/>
            <person name="Hug L.A."/>
            <person name="Sharon I."/>
            <person name="Castelle C.J."/>
            <person name="Probst A.J."/>
            <person name="Thomas B.C."/>
            <person name="Singh A."/>
            <person name="Wilkins M.J."/>
            <person name="Karaoz U."/>
            <person name="Brodie E.L."/>
            <person name="Williams K.H."/>
            <person name="Hubbard S.S."/>
            <person name="Banfield J.F."/>
        </authorList>
    </citation>
    <scope>NUCLEOTIDE SEQUENCE [LARGE SCALE GENOMIC DNA]</scope>
</reference>
<dbReference type="Pfam" id="PF00579">
    <property type="entry name" value="tRNA-synt_1b"/>
    <property type="match status" value="1"/>
</dbReference>
<dbReference type="Proteomes" id="UP000178851">
    <property type="component" value="Unassembled WGS sequence"/>
</dbReference>
<evidence type="ECO:0000256" key="10">
    <source>
        <dbReference type="RuleBase" id="RU363036"/>
    </source>
</evidence>
<keyword evidence="6 10" id="KW-0030">Aminoacyl-tRNA synthetase</keyword>
<dbReference type="SUPFAM" id="SSF55174">
    <property type="entry name" value="Alpha-L RNA-binding motif"/>
    <property type="match status" value="1"/>
</dbReference>
<evidence type="ECO:0000256" key="8">
    <source>
        <dbReference type="NCBIfam" id="TIGR00234"/>
    </source>
</evidence>
<dbReference type="PANTHER" id="PTHR11766">
    <property type="entry name" value="TYROSYL-TRNA SYNTHETASE"/>
    <property type="match status" value="1"/>
</dbReference>
<dbReference type="GO" id="GO:0006437">
    <property type="term" value="P:tyrosyl-tRNA aminoacylation"/>
    <property type="evidence" value="ECO:0007669"/>
    <property type="project" value="UniProtKB-UniRule"/>
</dbReference>
<dbReference type="Gene3D" id="3.40.50.620">
    <property type="entry name" value="HUPs"/>
    <property type="match status" value="1"/>
</dbReference>
<dbReference type="NCBIfam" id="TIGR00234">
    <property type="entry name" value="tyrS"/>
    <property type="match status" value="1"/>
</dbReference>
<protein>
    <recommendedName>
        <fullName evidence="1 8">Tyrosine--tRNA ligase</fullName>
        <ecNumber evidence="1 8">6.1.1.1</ecNumber>
    </recommendedName>
</protein>
<dbReference type="SUPFAM" id="SSF52374">
    <property type="entry name" value="Nucleotidylyl transferase"/>
    <property type="match status" value="1"/>
</dbReference>
<dbReference type="Gene3D" id="3.10.290.10">
    <property type="entry name" value="RNA-binding S4 domain"/>
    <property type="match status" value="1"/>
</dbReference>
<dbReference type="InterPro" id="IPR024088">
    <property type="entry name" value="Tyr-tRNA-ligase_bac-type"/>
</dbReference>
<evidence type="ECO:0000256" key="6">
    <source>
        <dbReference type="ARBA" id="ARBA00023146"/>
    </source>
</evidence>
<evidence type="ECO:0000256" key="2">
    <source>
        <dbReference type="ARBA" id="ARBA00022598"/>
    </source>
</evidence>
<keyword evidence="9" id="KW-0694">RNA-binding</keyword>
<dbReference type="InterPro" id="IPR002307">
    <property type="entry name" value="Tyr-tRNA-ligase"/>
</dbReference>
<dbReference type="PRINTS" id="PR01040">
    <property type="entry name" value="TRNASYNTHTYR"/>
</dbReference>
<proteinExistence type="inferred from homology"/>
<evidence type="ECO:0000256" key="7">
    <source>
        <dbReference type="ARBA" id="ARBA00048248"/>
    </source>
</evidence>
<keyword evidence="2 10" id="KW-0436">Ligase</keyword>
<dbReference type="PROSITE" id="PS50889">
    <property type="entry name" value="S4"/>
    <property type="match status" value="1"/>
</dbReference>
<evidence type="ECO:0000313" key="11">
    <source>
        <dbReference type="EMBL" id="OGM25178.1"/>
    </source>
</evidence>
<name>A0A1F7YF03_9BACT</name>
<accession>A0A1F7YF03</accession>
<dbReference type="GO" id="GO:0005524">
    <property type="term" value="F:ATP binding"/>
    <property type="evidence" value="ECO:0007669"/>
    <property type="project" value="UniProtKB-KW"/>
</dbReference>
<comment type="caution">
    <text evidence="11">The sequence shown here is derived from an EMBL/GenBank/DDBJ whole genome shotgun (WGS) entry which is preliminary data.</text>
</comment>
<dbReference type="GO" id="GO:0003723">
    <property type="term" value="F:RNA binding"/>
    <property type="evidence" value="ECO:0007669"/>
    <property type="project" value="UniProtKB-KW"/>
</dbReference>
<evidence type="ECO:0000256" key="3">
    <source>
        <dbReference type="ARBA" id="ARBA00022741"/>
    </source>
</evidence>
<dbReference type="AlphaFoldDB" id="A0A1F7YF03"/>
<dbReference type="InterPro" id="IPR002305">
    <property type="entry name" value="aa-tRNA-synth_Ic"/>
</dbReference>
<sequence length="412" mass="47518">MYNQSNIKSVDKIDEVLTRIVANIIPSREKLEHLLRSGKKLNVYYGIDPTFTRIHLGNAVPLRELQKFVELGHNVTFLIGDFTALIGDTSDKDSERPILTYDQIKANFQSYKKQASKIVDFSKTKIRYNHEWLSKLNFQDVVKLTRHFSLNDFISRELIKRRLSTGKSVSLPEVLYPVMQGYDSYLLDTDIQIGGTDQVFNMQAGRTLQKNLRNKESFIVETVFPLEGTDGRKMSKSWGNAIWLDDEPNEIFGKVMSLKDDLIIQYFSMATSISALILEEIKKRFNSRENRMILKKELAERIVSEIQDKKKAEKARQEFERVFQKRGLPTEVPTLEIEDRQLLALDLLSHPKLLGSRSEVKRLVSQKAVEFDGKLVENHKELIKIPPQGAIIKIGKRQIVRVLPTDRQVISK</sequence>
<keyword evidence="3 10" id="KW-0547">Nucleotide-binding</keyword>
<evidence type="ECO:0000256" key="9">
    <source>
        <dbReference type="PROSITE-ProRule" id="PRU00182"/>
    </source>
</evidence>
<dbReference type="CDD" id="cd00805">
    <property type="entry name" value="TyrRS_core"/>
    <property type="match status" value="1"/>
</dbReference>
<dbReference type="InterPro" id="IPR036986">
    <property type="entry name" value="S4_RNA-bd_sf"/>
</dbReference>
<gene>
    <name evidence="11" type="ORF">A2627_00210</name>
</gene>
<dbReference type="InterPro" id="IPR014729">
    <property type="entry name" value="Rossmann-like_a/b/a_fold"/>
</dbReference>
<comment type="catalytic activity">
    <reaction evidence="7">
        <text>tRNA(Tyr) + L-tyrosine + ATP = L-tyrosyl-tRNA(Tyr) + AMP + diphosphate + H(+)</text>
        <dbReference type="Rhea" id="RHEA:10220"/>
        <dbReference type="Rhea" id="RHEA-COMP:9706"/>
        <dbReference type="Rhea" id="RHEA-COMP:9707"/>
        <dbReference type="ChEBI" id="CHEBI:15378"/>
        <dbReference type="ChEBI" id="CHEBI:30616"/>
        <dbReference type="ChEBI" id="CHEBI:33019"/>
        <dbReference type="ChEBI" id="CHEBI:58315"/>
        <dbReference type="ChEBI" id="CHEBI:78442"/>
        <dbReference type="ChEBI" id="CHEBI:78536"/>
        <dbReference type="ChEBI" id="CHEBI:456215"/>
        <dbReference type="EC" id="6.1.1.1"/>
    </reaction>
</comment>
<keyword evidence="5 10" id="KW-0648">Protein biosynthesis</keyword>
<evidence type="ECO:0000256" key="5">
    <source>
        <dbReference type="ARBA" id="ARBA00022917"/>
    </source>
</evidence>
<dbReference type="EC" id="6.1.1.1" evidence="1 8"/>
<dbReference type="GO" id="GO:0005829">
    <property type="term" value="C:cytosol"/>
    <property type="evidence" value="ECO:0007669"/>
    <property type="project" value="TreeGrafter"/>
</dbReference>